<dbReference type="PANTHER" id="PTHR47697">
    <property type="entry name" value="OS03G0340700 PROTEIN"/>
    <property type="match status" value="1"/>
</dbReference>
<reference evidence="1 2" key="1">
    <citation type="journal article" date="2020" name="Mol. Biol. Evol.">
        <title>Distinct Expression and Methylation Patterns for Genes with Different Fates following a Single Whole-Genome Duplication in Flowering Plants.</title>
        <authorList>
            <person name="Shi T."/>
            <person name="Rahmani R.S."/>
            <person name="Gugger P.F."/>
            <person name="Wang M."/>
            <person name="Li H."/>
            <person name="Zhang Y."/>
            <person name="Li Z."/>
            <person name="Wang Q."/>
            <person name="Van de Peer Y."/>
            <person name="Marchal K."/>
            <person name="Chen J."/>
        </authorList>
    </citation>
    <scope>NUCLEOTIDE SEQUENCE [LARGE SCALE GENOMIC DNA]</scope>
    <source>
        <tissue evidence="1">Leaf</tissue>
    </source>
</reference>
<evidence type="ECO:0000313" key="2">
    <source>
        <dbReference type="Proteomes" id="UP000607653"/>
    </source>
</evidence>
<accession>A0A822YBK1</accession>
<dbReference type="AlphaFoldDB" id="A0A822YBK1"/>
<proteinExistence type="predicted"/>
<name>A0A822YBK1_NELNU</name>
<dbReference type="EMBL" id="DUZY01000002">
    <property type="protein sequence ID" value="DAD29960.1"/>
    <property type="molecule type" value="Genomic_DNA"/>
</dbReference>
<sequence>MKVIHWGLGSEFGGGDVGSTIELEGFPPPPAGVTALAVKQKGLDNYKQG</sequence>
<gene>
    <name evidence="1" type="ORF">HUJ06_031428</name>
</gene>
<organism evidence="1 2">
    <name type="scientific">Nelumbo nucifera</name>
    <name type="common">Sacred lotus</name>
    <dbReference type="NCBI Taxonomy" id="4432"/>
    <lineage>
        <taxon>Eukaryota</taxon>
        <taxon>Viridiplantae</taxon>
        <taxon>Streptophyta</taxon>
        <taxon>Embryophyta</taxon>
        <taxon>Tracheophyta</taxon>
        <taxon>Spermatophyta</taxon>
        <taxon>Magnoliopsida</taxon>
        <taxon>Proteales</taxon>
        <taxon>Nelumbonaceae</taxon>
        <taxon>Nelumbo</taxon>
    </lineage>
</organism>
<keyword evidence="2" id="KW-1185">Reference proteome</keyword>
<dbReference type="Proteomes" id="UP000607653">
    <property type="component" value="Unassembled WGS sequence"/>
</dbReference>
<dbReference type="PANTHER" id="PTHR47697:SF1">
    <property type="entry name" value="OS03G0340700 PROTEIN"/>
    <property type="match status" value="1"/>
</dbReference>
<protein>
    <submittedName>
        <fullName evidence="1">Uncharacterized protein</fullName>
    </submittedName>
</protein>
<evidence type="ECO:0000313" key="1">
    <source>
        <dbReference type="EMBL" id="DAD29960.1"/>
    </source>
</evidence>
<comment type="caution">
    <text evidence="1">The sequence shown here is derived from an EMBL/GenBank/DDBJ whole genome shotgun (WGS) entry which is preliminary data.</text>
</comment>